<feature type="transmembrane region" description="Helical" evidence="6">
    <location>
        <begin position="107"/>
        <end position="133"/>
    </location>
</feature>
<dbReference type="AlphaFoldDB" id="A0AAX0ZFL6"/>
<feature type="transmembrane region" description="Helical" evidence="6">
    <location>
        <begin position="596"/>
        <end position="622"/>
    </location>
</feature>
<keyword evidence="2 6" id="KW-1003">Cell membrane</keyword>
<dbReference type="EMBL" id="PZAO01000032">
    <property type="protein sequence ID" value="PTG68226.1"/>
    <property type="molecule type" value="Genomic_DNA"/>
</dbReference>
<feature type="transmembrane region" description="Helical" evidence="6">
    <location>
        <begin position="634"/>
        <end position="654"/>
    </location>
</feature>
<protein>
    <submittedName>
        <fullName evidence="8">ABC transporter permease</fullName>
    </submittedName>
</protein>
<evidence type="ECO:0000256" key="6">
    <source>
        <dbReference type="PIRNR" id="PIRNR018968"/>
    </source>
</evidence>
<evidence type="ECO:0000256" key="2">
    <source>
        <dbReference type="ARBA" id="ARBA00022475"/>
    </source>
</evidence>
<name>A0AAX0ZFL6_STACR</name>
<evidence type="ECO:0000256" key="1">
    <source>
        <dbReference type="ARBA" id="ARBA00004651"/>
    </source>
</evidence>
<comment type="similarity">
    <text evidence="6">Belongs to the ABC-4 integral membrane protein family.</text>
</comment>
<feature type="transmembrane region" description="Helical" evidence="6">
    <location>
        <begin position="21"/>
        <end position="49"/>
    </location>
</feature>
<keyword evidence="10" id="KW-1185">Reference proteome</keyword>
<accession>A0AAX0ZFL6</accession>
<dbReference type="InterPro" id="IPR003838">
    <property type="entry name" value="ABC3_permease_C"/>
</dbReference>
<dbReference type="Pfam" id="PF02687">
    <property type="entry name" value="FtsX"/>
    <property type="match status" value="1"/>
</dbReference>
<dbReference type="Proteomes" id="UP000242144">
    <property type="component" value="Unassembled WGS sequence"/>
</dbReference>
<dbReference type="GO" id="GO:0005886">
    <property type="term" value="C:plasma membrane"/>
    <property type="evidence" value="ECO:0007669"/>
    <property type="project" value="UniProtKB-SubCell"/>
</dbReference>
<feature type="transmembrane region" description="Helical" evidence="6">
    <location>
        <begin position="69"/>
        <end position="86"/>
    </location>
</feature>
<keyword evidence="3 6" id="KW-0812">Transmembrane</keyword>
<evidence type="ECO:0000313" key="9">
    <source>
        <dbReference type="EMBL" id="PTG68226.1"/>
    </source>
</evidence>
<organism evidence="8 11">
    <name type="scientific">Staphylococcus chromogenes</name>
    <name type="common">Staphylococcus hyicus subsp. chromogenes</name>
    <dbReference type="NCBI Taxonomy" id="46126"/>
    <lineage>
        <taxon>Bacteria</taxon>
        <taxon>Bacillati</taxon>
        <taxon>Bacillota</taxon>
        <taxon>Bacilli</taxon>
        <taxon>Bacillales</taxon>
        <taxon>Staphylococcaceae</taxon>
        <taxon>Staphylococcus</taxon>
    </lineage>
</organism>
<dbReference type="Proteomes" id="UP000242008">
    <property type="component" value="Unassembled WGS sequence"/>
</dbReference>
<evidence type="ECO:0000313" key="10">
    <source>
        <dbReference type="Proteomes" id="UP000242008"/>
    </source>
</evidence>
<dbReference type="PIRSF" id="PIRSF018968">
    <property type="entry name" value="ABC_permease_BceB"/>
    <property type="match status" value="1"/>
</dbReference>
<dbReference type="InterPro" id="IPR052536">
    <property type="entry name" value="ABC-4_Integral_Memb_Prot"/>
</dbReference>
<dbReference type="GO" id="GO:0055085">
    <property type="term" value="P:transmembrane transport"/>
    <property type="evidence" value="ECO:0007669"/>
    <property type="project" value="UniProtKB-UniRule"/>
</dbReference>
<dbReference type="InterPro" id="IPR027022">
    <property type="entry name" value="ABC_permease_BceB-typ"/>
</dbReference>
<keyword evidence="5 6" id="KW-0472">Membrane</keyword>
<reference evidence="10 11" key="1">
    <citation type="journal article" date="2016" name="Front. Microbiol.">
        <title>Comprehensive Phylogenetic Analysis of Bovine Non-aureus Staphylococci Species Based on Whole-Genome Sequencing.</title>
        <authorList>
            <person name="Naushad S."/>
            <person name="Barkema H.W."/>
            <person name="Luby C."/>
            <person name="Condas L.A."/>
            <person name="Nobrega D.B."/>
            <person name="Carson D.A."/>
            <person name="De Buck J."/>
        </authorList>
    </citation>
    <scope>NUCLEOTIDE SEQUENCE [LARGE SCALE GENOMIC DNA]</scope>
    <source>
        <strain evidence="8 11">SNUC 105</strain>
        <strain evidence="9 10">SNUC 1363</strain>
    </source>
</reference>
<comment type="caution">
    <text evidence="8">The sequence shown here is derived from an EMBL/GenBank/DDBJ whole genome shotgun (WGS) entry which is preliminary data.</text>
</comment>
<feature type="transmembrane region" description="Helical" evidence="6">
    <location>
        <begin position="541"/>
        <end position="562"/>
    </location>
</feature>
<dbReference type="EMBL" id="PZCM01000006">
    <property type="protein sequence ID" value="PTG27313.1"/>
    <property type="molecule type" value="Genomic_DNA"/>
</dbReference>
<keyword evidence="4 6" id="KW-1133">Transmembrane helix</keyword>
<dbReference type="PANTHER" id="PTHR46795:SF3">
    <property type="entry name" value="ABC TRANSPORTER PERMEASE"/>
    <property type="match status" value="1"/>
</dbReference>
<evidence type="ECO:0000256" key="4">
    <source>
        <dbReference type="ARBA" id="ARBA00022989"/>
    </source>
</evidence>
<gene>
    <name evidence="8" type="ORF">BU638_06540</name>
    <name evidence="9" type="ORF">BU676_10545</name>
</gene>
<evidence type="ECO:0000256" key="5">
    <source>
        <dbReference type="ARBA" id="ARBA00023136"/>
    </source>
</evidence>
<reference evidence="8" key="2">
    <citation type="submission" date="2018-03" db="EMBL/GenBank/DDBJ databases">
        <authorList>
            <person name="Naushad S."/>
        </authorList>
    </citation>
    <scope>NUCLEOTIDE SEQUENCE</scope>
    <source>
        <strain evidence="8">SNUC 105</strain>
        <strain evidence="9">SNUC 1363</strain>
    </source>
</reference>
<dbReference type="PANTHER" id="PTHR46795">
    <property type="entry name" value="ABC TRANSPORTER PERMEASE-RELATED-RELATED"/>
    <property type="match status" value="1"/>
</dbReference>
<sequence>MEEVSKMTLPLILKLVKRNFIALKTLFIPFILSASIMLGLEYIIISIIYNDYILERHPDLPLFLKTINVILMILTSIFIIYSNSFIMKRRRQEYALQMVLGLEKRHLHLISLFELSVQMILTSILSIVGGYLFGNLLFVMLNKLISKTQISIMQYPFSMKAAGITLLLCGGLFLILFMINLIHTSTRSPIKLMNESYAGEKKTRNRILIPMCLLGIIALSFGYYLALTTETIASSFQRIFNAILCVLIGTYCLFMSLSILLLQGLKRMPKIYYKPKNFFSISGLLSRIKTNVVGLASITMLCTFLIVTMGMTLTTYRGLEEQVNKQVKEDYDVYFDGNHNYNQETKQRVASFQKEVASIAPVDRFRVTATQMIAFKYQDGAFKKSPHEMGMYTSQLVYGVFVTEKDHNKAKNQHIHLKDDEIVIASSSPKFKNLDKVKVAGKTYKVITSDKDEIGNQIAGDSLYVIVKDDATYKDISNYYASNQEQQQSKQDLGNTSISFNLQSDKEAFEKAIPKLEKKYGVHVTVKDEVRKSLYELNGGLIFLGMVVSIVLLVGTFLMLYYKQISEGYEDKRNFDIMQKVGLDYQLIKQTIHKQIMWVFVLPIIVALIHTLFAGKIIYYLLGILGVRDISLFLTSYIAVIFAVVITYGLMYWVTSTIYYKIVQTK</sequence>
<feature type="domain" description="ABC3 transporter permease C-terminal" evidence="7">
    <location>
        <begin position="67"/>
        <end position="184"/>
    </location>
</feature>
<feature type="transmembrane region" description="Helical" evidence="6">
    <location>
        <begin position="161"/>
        <end position="186"/>
    </location>
</feature>
<feature type="transmembrane region" description="Helical" evidence="6">
    <location>
        <begin position="239"/>
        <end position="262"/>
    </location>
</feature>
<evidence type="ECO:0000313" key="8">
    <source>
        <dbReference type="EMBL" id="PTG27313.1"/>
    </source>
</evidence>
<proteinExistence type="inferred from homology"/>
<evidence type="ECO:0000259" key="7">
    <source>
        <dbReference type="Pfam" id="PF02687"/>
    </source>
</evidence>
<feature type="transmembrane region" description="Helical" evidence="6">
    <location>
        <begin position="292"/>
        <end position="316"/>
    </location>
</feature>
<feature type="transmembrane region" description="Helical" evidence="6">
    <location>
        <begin position="207"/>
        <end position="227"/>
    </location>
</feature>
<comment type="subcellular location">
    <subcellularLocation>
        <location evidence="1 6">Cell membrane</location>
        <topology evidence="1 6">Multi-pass membrane protein</topology>
    </subcellularLocation>
</comment>
<evidence type="ECO:0000256" key="3">
    <source>
        <dbReference type="ARBA" id="ARBA00022692"/>
    </source>
</evidence>
<evidence type="ECO:0000313" key="11">
    <source>
        <dbReference type="Proteomes" id="UP000242144"/>
    </source>
</evidence>
<keyword evidence="6" id="KW-0813">Transport</keyword>